<feature type="signal peptide" evidence="1">
    <location>
        <begin position="1"/>
        <end position="17"/>
    </location>
</feature>
<gene>
    <name evidence="2" type="ORF">SAMN02745171_01231</name>
</gene>
<proteinExistence type="predicted"/>
<reference evidence="3" key="1">
    <citation type="submission" date="2017-02" db="EMBL/GenBank/DDBJ databases">
        <authorList>
            <person name="Varghese N."/>
            <person name="Submissions S."/>
        </authorList>
    </citation>
    <scope>NUCLEOTIDE SEQUENCE [LARGE SCALE GENOMIC DNA]</scope>
    <source>
        <strain evidence="3">ATCC 51356</strain>
    </source>
</reference>
<dbReference type="RefSeq" id="WP_078737143.1">
    <property type="nucleotide sequence ID" value="NZ_FUXE01000012.1"/>
</dbReference>
<evidence type="ECO:0000313" key="2">
    <source>
        <dbReference type="EMBL" id="SJZ82714.1"/>
    </source>
</evidence>
<dbReference type="EMBL" id="FUXE01000012">
    <property type="protein sequence ID" value="SJZ82714.1"/>
    <property type="molecule type" value="Genomic_DNA"/>
</dbReference>
<protein>
    <submittedName>
        <fullName evidence="2">Uncharacterized protein</fullName>
    </submittedName>
</protein>
<dbReference type="STRING" id="29524.SAMN02745171_01231"/>
<dbReference type="AlphaFoldDB" id="A0A1T4NTZ2"/>
<keyword evidence="3" id="KW-1185">Reference proteome</keyword>
<dbReference type="PROSITE" id="PS51257">
    <property type="entry name" value="PROKAR_LIPOPROTEIN"/>
    <property type="match status" value="1"/>
</dbReference>
<accession>A0A1T4NTZ2</accession>
<feature type="chain" id="PRO_5012707486" evidence="1">
    <location>
        <begin position="18"/>
        <end position="328"/>
    </location>
</feature>
<dbReference type="OrthoDB" id="1014446at2"/>
<organism evidence="2 3">
    <name type="scientific">Porphyromonas circumdentaria</name>
    <dbReference type="NCBI Taxonomy" id="29524"/>
    <lineage>
        <taxon>Bacteria</taxon>
        <taxon>Pseudomonadati</taxon>
        <taxon>Bacteroidota</taxon>
        <taxon>Bacteroidia</taxon>
        <taxon>Bacteroidales</taxon>
        <taxon>Porphyromonadaceae</taxon>
        <taxon>Porphyromonas</taxon>
    </lineage>
</organism>
<evidence type="ECO:0000313" key="3">
    <source>
        <dbReference type="Proteomes" id="UP000190121"/>
    </source>
</evidence>
<dbReference type="Proteomes" id="UP000190121">
    <property type="component" value="Unassembled WGS sequence"/>
</dbReference>
<sequence length="328" mass="37471">MKKSIFILSLATTVALAFSSCKKEPVQTKPEGIMPQKVEILVRGGHLHGSNFHGNPTYTNIAFPLKNKAQLTLELQSDGKTYALKGNTPLRLMAHMVWSSEITFLDKDNKRVNPYYTTNGVEDVCQFFLTAENMRQYTPGETVQGASINKSLEQVMSGFIYRDTNPEHLMYEPHEGHHHHHSGSVASLRHEEDEEEVELSEKNIGFKGYFHNPDTKKAENFIGVREEHVAFDLVYHLVRFATPNKKKMGNQFRSAFAWEQSFSALTICSFKVPVRIVTKRPKDEASFNNFISDIAKEFNLTPEQVKTMYNEASNIPNHQENDPDEYHM</sequence>
<keyword evidence="1" id="KW-0732">Signal</keyword>
<evidence type="ECO:0000256" key="1">
    <source>
        <dbReference type="SAM" id="SignalP"/>
    </source>
</evidence>
<name>A0A1T4NTZ2_9PORP</name>